<reference evidence="2 3" key="1">
    <citation type="journal article" date="2015" name="Genome Announc.">
        <title>Genome sequencing of 18 francisella strains to aid in assay development and testing.</title>
        <authorList>
            <person name="Johnson S.L."/>
            <person name="Daligault H.E."/>
            <person name="Davenport K.W."/>
            <person name="Coyne S.R."/>
            <person name="Frey K.G."/>
            <person name="Koroleva G.I."/>
            <person name="Broomall S.M."/>
            <person name="Bishop-Lilly K.A."/>
            <person name="Bruce D.C."/>
            <person name="Chertkov O."/>
            <person name="Freitas T."/>
            <person name="Jaissle J."/>
            <person name="Ladner J.T."/>
            <person name="Rosenzweig C.N."/>
            <person name="Gibbons H.S."/>
            <person name="Palacios G.F."/>
            <person name="Redden C.L."/>
            <person name="Xu Y."/>
            <person name="Minogue T.D."/>
            <person name="Chain P.S."/>
        </authorList>
    </citation>
    <scope>NUCLEOTIDE SEQUENCE [LARGE SCALE GENOMIC DNA]</scope>
    <source>
        <strain evidence="2 3">GA01-2794</strain>
    </source>
</reference>
<evidence type="ECO:0000313" key="2">
    <source>
        <dbReference type="EMBL" id="AJI53308.1"/>
    </source>
</evidence>
<dbReference type="Proteomes" id="UP000031830">
    <property type="component" value="Chromosome"/>
</dbReference>
<dbReference type="EMBL" id="CP009440">
    <property type="protein sequence ID" value="AJI53308.1"/>
    <property type="molecule type" value="Genomic_DNA"/>
</dbReference>
<gene>
    <name evidence="2" type="ORF">LA55_1261</name>
</gene>
<evidence type="ECO:0000313" key="3">
    <source>
        <dbReference type="Proteomes" id="UP000031830"/>
    </source>
</evidence>
<sequence length="104" mass="12239">MSRDHIDQRRCKQCDEDAEYVLDSLNKARDKIRELITKTRDNDEVQHELCKVLRLVSGSMIPAHRVYGEAERLRELLETILNNPESKRNMLGSPIKKKVKEKKH</sequence>
<protein>
    <submittedName>
        <fullName evidence="2">Uncharacterized protein</fullName>
    </submittedName>
</protein>
<organism evidence="2 3">
    <name type="scientific">Francisella philomiragia</name>
    <dbReference type="NCBI Taxonomy" id="28110"/>
    <lineage>
        <taxon>Bacteria</taxon>
        <taxon>Pseudomonadati</taxon>
        <taxon>Pseudomonadota</taxon>
        <taxon>Gammaproteobacteria</taxon>
        <taxon>Thiotrichales</taxon>
        <taxon>Francisellaceae</taxon>
        <taxon>Francisella</taxon>
    </lineage>
</organism>
<accession>A0A0B6D6M1</accession>
<proteinExistence type="predicted"/>
<dbReference type="RefSeq" id="WP_044526391.1">
    <property type="nucleotide sequence ID" value="NZ_CP009440.1"/>
</dbReference>
<evidence type="ECO:0000256" key="1">
    <source>
        <dbReference type="SAM" id="MobiDB-lite"/>
    </source>
</evidence>
<feature type="compositionally biased region" description="Basic residues" evidence="1">
    <location>
        <begin position="95"/>
        <end position="104"/>
    </location>
</feature>
<dbReference type="AlphaFoldDB" id="A0A0B6D6M1"/>
<feature type="region of interest" description="Disordered" evidence="1">
    <location>
        <begin position="85"/>
        <end position="104"/>
    </location>
</feature>
<dbReference type="KEGG" id="fpz:LA55_1261"/>
<name>A0A0B6D6M1_9GAMM</name>